<evidence type="ECO:0000256" key="4">
    <source>
        <dbReference type="ARBA" id="ARBA00022833"/>
    </source>
</evidence>
<dbReference type="GO" id="GO:0008898">
    <property type="term" value="F:S-adenosylmethionine-homocysteine S-methyltransferase activity"/>
    <property type="evidence" value="ECO:0007669"/>
    <property type="project" value="TreeGrafter"/>
</dbReference>
<dbReference type="PANTHER" id="PTHR46015:SF1">
    <property type="entry name" value="HOMOCYSTEINE S-METHYLTRANSFERASE-LIKE ISOFORM 1"/>
    <property type="match status" value="1"/>
</dbReference>
<dbReference type="PIRSF" id="PIRSF037505">
    <property type="entry name" value="Betaine_HMT"/>
    <property type="match status" value="1"/>
</dbReference>
<comment type="cofactor">
    <cofactor evidence="6">
        <name>Zn(2+)</name>
        <dbReference type="ChEBI" id="CHEBI:29105"/>
    </cofactor>
    <text evidence="6">Binds 1 zinc ion per subunit.</text>
</comment>
<evidence type="ECO:0000259" key="8">
    <source>
        <dbReference type="PROSITE" id="PS50970"/>
    </source>
</evidence>
<organism evidence="9 10">
    <name type="scientific">Dasania phycosphaerae</name>
    <dbReference type="NCBI Taxonomy" id="2950436"/>
    <lineage>
        <taxon>Bacteria</taxon>
        <taxon>Pseudomonadati</taxon>
        <taxon>Pseudomonadota</taxon>
        <taxon>Gammaproteobacteria</taxon>
        <taxon>Cellvibrionales</taxon>
        <taxon>Spongiibacteraceae</taxon>
        <taxon>Dasania</taxon>
    </lineage>
</organism>
<dbReference type="PANTHER" id="PTHR46015">
    <property type="entry name" value="ZGC:172121"/>
    <property type="match status" value="1"/>
</dbReference>
<dbReference type="RefSeq" id="WP_258330966.1">
    <property type="nucleotide sequence ID" value="NZ_JAPTGG010000004.1"/>
</dbReference>
<evidence type="ECO:0000256" key="7">
    <source>
        <dbReference type="PROSITE-ProRule" id="PRU00333"/>
    </source>
</evidence>
<evidence type="ECO:0000256" key="3">
    <source>
        <dbReference type="ARBA" id="ARBA00022723"/>
    </source>
</evidence>
<keyword evidence="10" id="KW-1185">Reference proteome</keyword>
<dbReference type="InterPro" id="IPR017226">
    <property type="entry name" value="BHMT-like"/>
</dbReference>
<keyword evidence="2 7" id="KW-0808">Transferase</keyword>
<dbReference type="FunFam" id="3.20.20.330:FF:000002">
    <property type="entry name" value="Homocysteine S-methyltransferase"/>
    <property type="match status" value="1"/>
</dbReference>
<evidence type="ECO:0000256" key="5">
    <source>
        <dbReference type="ARBA" id="ARBA00076752"/>
    </source>
</evidence>
<evidence type="ECO:0000256" key="2">
    <source>
        <dbReference type="ARBA" id="ARBA00022679"/>
    </source>
</evidence>
<dbReference type="Pfam" id="PF02574">
    <property type="entry name" value="S-methyl_trans"/>
    <property type="match status" value="1"/>
</dbReference>
<name>A0A9J6RLD2_9GAMM</name>
<dbReference type="InterPro" id="IPR003726">
    <property type="entry name" value="HCY_dom"/>
</dbReference>
<reference evidence="9 10" key="1">
    <citation type="submission" date="2022-12" db="EMBL/GenBank/DDBJ databases">
        <title>Dasania phycosphaerae sp. nov., isolated from particulate material of the south coast of Korea.</title>
        <authorList>
            <person name="Jiang Y."/>
        </authorList>
    </citation>
    <scope>NUCLEOTIDE SEQUENCE [LARGE SCALE GENOMIC DNA]</scope>
    <source>
        <strain evidence="9 10">GY-19</strain>
    </source>
</reference>
<dbReference type="PROSITE" id="PS50970">
    <property type="entry name" value="HCY"/>
    <property type="match status" value="1"/>
</dbReference>
<proteinExistence type="predicted"/>
<dbReference type="EMBL" id="JAPTGG010000004">
    <property type="protein sequence ID" value="MCZ0864813.1"/>
    <property type="molecule type" value="Genomic_DNA"/>
</dbReference>
<dbReference type="InterPro" id="IPR051486">
    <property type="entry name" value="Hcy_S-methyltransferase"/>
</dbReference>
<protein>
    <recommendedName>
        <fullName evidence="5">S-methylmethionine:homocysteine methyltransferase</fullName>
    </recommendedName>
</protein>
<dbReference type="GO" id="GO:0032259">
    <property type="term" value="P:methylation"/>
    <property type="evidence" value="ECO:0007669"/>
    <property type="project" value="UniProtKB-KW"/>
</dbReference>
<evidence type="ECO:0000256" key="1">
    <source>
        <dbReference type="ARBA" id="ARBA00022603"/>
    </source>
</evidence>
<feature type="binding site" evidence="7">
    <location>
        <position position="295"/>
    </location>
    <ligand>
        <name>Zn(2+)</name>
        <dbReference type="ChEBI" id="CHEBI:29105"/>
    </ligand>
</feature>
<dbReference type="SUPFAM" id="SSF82282">
    <property type="entry name" value="Homocysteine S-methyltransferase"/>
    <property type="match status" value="1"/>
</dbReference>
<feature type="binding site" evidence="7">
    <location>
        <position position="294"/>
    </location>
    <ligand>
        <name>Zn(2+)</name>
        <dbReference type="ChEBI" id="CHEBI:29105"/>
    </ligand>
</feature>
<feature type="domain" description="Hcy-binding" evidence="8">
    <location>
        <begin position="4"/>
        <end position="309"/>
    </location>
</feature>
<comment type="caution">
    <text evidence="9">The sequence shown here is derived from an EMBL/GenBank/DDBJ whole genome shotgun (WGS) entry which is preliminary data.</text>
</comment>
<gene>
    <name evidence="9" type="primary">mmuM</name>
    <name evidence="9" type="ORF">O0V09_06350</name>
</gene>
<keyword evidence="3 6" id="KW-0479">Metal-binding</keyword>
<dbReference type="GO" id="GO:0008270">
    <property type="term" value="F:zinc ion binding"/>
    <property type="evidence" value="ECO:0007669"/>
    <property type="project" value="InterPro"/>
</dbReference>
<sequence>MPNMTFEQLLRNGQPIILDGGLATELEAQGYTLNSKLWSAELLLNQPQAIINAHRAYYEAGANCAITASYQATLAGFMSLGLNAEQAQDLILSSVRLAITARSEYLAQHPDNNRPLLVAASVGPYGAPLGDGSEYTGNYGVSDASLVEFHQQRLQWLDQSGADVLACETIPSLQEAKVLHSLLAQCQTPAWVTFSCQDGQHLNDGSPIEACAQLFAQHPKVRAIGVNCSSPLFINELISRIKQTAPALAVVVYPNSGEHYEASTNSWHGTASPLECGEAAASWQQSGASIIGGCCRMGPEHIRQIQQHLQASSPVSKL</sequence>
<dbReference type="InterPro" id="IPR036589">
    <property type="entry name" value="HCY_dom_sf"/>
</dbReference>
<dbReference type="Gene3D" id="3.20.20.330">
    <property type="entry name" value="Homocysteine-binding-like domain"/>
    <property type="match status" value="1"/>
</dbReference>
<dbReference type="GO" id="GO:0033528">
    <property type="term" value="P:S-methylmethionine cycle"/>
    <property type="evidence" value="ECO:0007669"/>
    <property type="project" value="TreeGrafter"/>
</dbReference>
<dbReference type="AlphaFoldDB" id="A0A9J6RLD2"/>
<keyword evidence="1 7" id="KW-0489">Methyltransferase</keyword>
<dbReference type="NCBIfam" id="NF007020">
    <property type="entry name" value="PRK09485.1"/>
    <property type="match status" value="1"/>
</dbReference>
<evidence type="ECO:0000313" key="9">
    <source>
        <dbReference type="EMBL" id="MCZ0864813.1"/>
    </source>
</evidence>
<evidence type="ECO:0000313" key="10">
    <source>
        <dbReference type="Proteomes" id="UP001069090"/>
    </source>
</evidence>
<dbReference type="Proteomes" id="UP001069090">
    <property type="component" value="Unassembled WGS sequence"/>
</dbReference>
<dbReference type="GO" id="GO:0009086">
    <property type="term" value="P:methionine biosynthetic process"/>
    <property type="evidence" value="ECO:0007669"/>
    <property type="project" value="InterPro"/>
</dbReference>
<accession>A0A9J6RLD2</accession>
<evidence type="ECO:0000256" key="6">
    <source>
        <dbReference type="PIRSR" id="PIRSR037505-2"/>
    </source>
</evidence>
<keyword evidence="4 6" id="KW-0862">Zinc</keyword>
<feature type="binding site" evidence="6 7">
    <location>
        <position position="228"/>
    </location>
    <ligand>
        <name>Zn(2+)</name>
        <dbReference type="ChEBI" id="CHEBI:29105"/>
    </ligand>
</feature>